<dbReference type="CDD" id="cd03109">
    <property type="entry name" value="DTBS"/>
    <property type="match status" value="1"/>
</dbReference>
<organism evidence="4 5">
    <name type="scientific">Geothermobacter hydrogeniphilus</name>
    <dbReference type="NCBI Taxonomy" id="1969733"/>
    <lineage>
        <taxon>Bacteria</taxon>
        <taxon>Pseudomonadati</taxon>
        <taxon>Thermodesulfobacteriota</taxon>
        <taxon>Desulfuromonadia</taxon>
        <taxon>Desulfuromonadales</taxon>
        <taxon>Geothermobacteraceae</taxon>
        <taxon>Geothermobacter</taxon>
    </lineage>
</organism>
<dbReference type="AlphaFoldDB" id="A0A2K2HD38"/>
<dbReference type="EMBL" id="PPFX01000005">
    <property type="protein sequence ID" value="PNU21179.1"/>
    <property type="molecule type" value="Genomic_DNA"/>
</dbReference>
<dbReference type="PANTHER" id="PTHR21343">
    <property type="entry name" value="DETHIOBIOTIN SYNTHETASE"/>
    <property type="match status" value="1"/>
</dbReference>
<evidence type="ECO:0000256" key="2">
    <source>
        <dbReference type="ARBA" id="ARBA00022962"/>
    </source>
</evidence>
<dbReference type="Gene3D" id="3.40.50.300">
    <property type="entry name" value="P-loop containing nucleotide triphosphate hydrolases"/>
    <property type="match status" value="1"/>
</dbReference>
<protein>
    <submittedName>
        <fullName evidence="4">Cobyrinic acid a,c-diamide synthase</fullName>
    </submittedName>
</protein>
<dbReference type="InterPro" id="IPR027417">
    <property type="entry name" value="P-loop_NTPase"/>
</dbReference>
<evidence type="ECO:0000256" key="1">
    <source>
        <dbReference type="ARBA" id="ARBA00011643"/>
    </source>
</evidence>
<keyword evidence="2" id="KW-0315">Glutamine amidotransferase</keyword>
<dbReference type="OrthoDB" id="9773206at2"/>
<comment type="subunit">
    <text evidence="1">Homohexamer.</text>
</comment>
<dbReference type="SUPFAM" id="SSF52540">
    <property type="entry name" value="P-loop containing nucleoside triphosphate hydrolases"/>
    <property type="match status" value="1"/>
</dbReference>
<evidence type="ECO:0000313" key="4">
    <source>
        <dbReference type="EMBL" id="PNU21179.1"/>
    </source>
</evidence>
<feature type="domain" description="DRTGG" evidence="3">
    <location>
        <begin position="222"/>
        <end position="329"/>
    </location>
</feature>
<gene>
    <name evidence="4" type="ORF">C2E25_03855</name>
</gene>
<accession>A0A2K2HD38</accession>
<comment type="caution">
    <text evidence="4">The sequence shown here is derived from an EMBL/GenBank/DDBJ whole genome shotgun (WGS) entry which is preliminary data.</text>
</comment>
<dbReference type="RefSeq" id="WP_103114472.1">
    <property type="nucleotide sequence ID" value="NZ_PPFX01000005.1"/>
</dbReference>
<evidence type="ECO:0000259" key="3">
    <source>
        <dbReference type="Pfam" id="PF07085"/>
    </source>
</evidence>
<dbReference type="Pfam" id="PF07085">
    <property type="entry name" value="DRTGG"/>
    <property type="match status" value="1"/>
</dbReference>
<dbReference type="InterPro" id="IPR010766">
    <property type="entry name" value="DRTGG"/>
</dbReference>
<dbReference type="SUPFAM" id="SSF75138">
    <property type="entry name" value="HprK N-terminal domain-like"/>
    <property type="match status" value="1"/>
</dbReference>
<dbReference type="InterPro" id="IPR028979">
    <property type="entry name" value="Ser_kin/Pase_Hpr-like_N_sf"/>
</dbReference>
<sequence length="382" mass="41769">MARKIFIAATGQNSGKTTTSLSLMHMARKKYPRVGFIKPIGPKPVLYRGISADKDAVVMARVFGLEDDLRLMSPFVLQPGDTRRVLDGKIDRDLIAERMIEAIEELDAKNDFLIIEGAGHPGVGSLLGCNNARLAAESGAAVMLVTGGGLGNVVDSVCMNLALFEKEQVEVRAVLVNKIIPDKRERTLNYLERAFADHTLKLIGGFNYQPILANPTLRRIAGVLDIELHADEEEAQRIVHHVQLGAASAQRVAGLLQDSTLVIVNSSRDELIVTLANLYQIPAWRAKLAGIIIPGTGEVSDISQQIIETSGIPYMRAGRTSTRVFEIIKEDVSKLTAEDTHKIALISELAEKRFDFEAIDALFDQETRSPGRPTTSNDTGHL</sequence>
<name>A0A2K2HD38_9BACT</name>
<reference evidence="4 5" key="1">
    <citation type="journal article" date="2018" name="Genome Announc.">
        <title>Genome Sequence of Geothermobacter sp. HR-1 Iron Reducer from the Loihi Seamount.</title>
        <authorList>
            <person name="Smith H."/>
            <person name="Abuyen K."/>
            <person name="Tremblay J."/>
            <person name="Savalia P."/>
            <person name="Perez-Rodriguez I."/>
            <person name="Emerson D."/>
            <person name="Tully B."/>
            <person name="Amend J."/>
        </authorList>
    </citation>
    <scope>NUCLEOTIDE SEQUENCE [LARGE SCALE GENOMIC DNA]</scope>
    <source>
        <strain evidence="4 5">HR-1</strain>
    </source>
</reference>
<dbReference type="Gene3D" id="3.40.1390.20">
    <property type="entry name" value="HprK N-terminal domain-like"/>
    <property type="match status" value="1"/>
</dbReference>
<dbReference type="PANTHER" id="PTHR21343:SF8">
    <property type="entry name" value="DRTGG DOMAIN-CONTAINING PROTEIN"/>
    <property type="match status" value="1"/>
</dbReference>
<proteinExistence type="predicted"/>
<dbReference type="Proteomes" id="UP000236340">
    <property type="component" value="Unassembled WGS sequence"/>
</dbReference>
<dbReference type="Pfam" id="PF13500">
    <property type="entry name" value="AAA_26"/>
    <property type="match status" value="1"/>
</dbReference>
<evidence type="ECO:0000313" key="5">
    <source>
        <dbReference type="Proteomes" id="UP000236340"/>
    </source>
</evidence>